<evidence type="ECO:0000256" key="5">
    <source>
        <dbReference type="PROSITE-ProRule" id="PRU00335"/>
    </source>
</evidence>
<evidence type="ECO:0000256" key="1">
    <source>
        <dbReference type="ARBA" id="ARBA00022491"/>
    </source>
</evidence>
<dbReference type="InterPro" id="IPR036271">
    <property type="entry name" value="Tet_transcr_reg_TetR-rel_C_sf"/>
</dbReference>
<feature type="domain" description="HTH tetR-type" evidence="6">
    <location>
        <begin position="11"/>
        <end position="71"/>
    </location>
</feature>
<keyword evidence="8" id="KW-1185">Reference proteome</keyword>
<name>A0ABQ2Y8J1_9ACTN</name>
<reference evidence="8" key="1">
    <citation type="journal article" date="2019" name="Int. J. Syst. Evol. Microbiol.">
        <title>The Global Catalogue of Microorganisms (GCM) 10K type strain sequencing project: providing services to taxonomists for standard genome sequencing and annotation.</title>
        <authorList>
            <consortium name="The Broad Institute Genomics Platform"/>
            <consortium name="The Broad Institute Genome Sequencing Center for Infectious Disease"/>
            <person name="Wu L."/>
            <person name="Ma J."/>
        </authorList>
    </citation>
    <scope>NUCLEOTIDE SEQUENCE [LARGE SCALE GENOMIC DNA]</scope>
    <source>
        <strain evidence="8">JCM 4586</strain>
    </source>
</reference>
<keyword evidence="4" id="KW-0804">Transcription</keyword>
<dbReference type="Gene3D" id="1.10.357.10">
    <property type="entry name" value="Tetracycline Repressor, domain 2"/>
    <property type="match status" value="1"/>
</dbReference>
<keyword evidence="2" id="KW-0805">Transcription regulation</keyword>
<dbReference type="InterPro" id="IPR050109">
    <property type="entry name" value="HTH-type_TetR-like_transc_reg"/>
</dbReference>
<keyword evidence="3 5" id="KW-0238">DNA-binding</keyword>
<dbReference type="PANTHER" id="PTHR30055:SF228">
    <property type="entry name" value="TRANSCRIPTIONAL REGULATOR-RELATED"/>
    <property type="match status" value="1"/>
</dbReference>
<dbReference type="InterPro" id="IPR009057">
    <property type="entry name" value="Homeodomain-like_sf"/>
</dbReference>
<gene>
    <name evidence="7" type="primary">pksA</name>
    <name evidence="7" type="ORF">GCM10010324_13390</name>
</gene>
<keyword evidence="1" id="KW-0678">Repressor</keyword>
<accession>A0ABQ2Y8J1</accession>
<dbReference type="PROSITE" id="PS50977">
    <property type="entry name" value="HTH_TETR_2"/>
    <property type="match status" value="1"/>
</dbReference>
<dbReference type="InterPro" id="IPR039538">
    <property type="entry name" value="BetI_C"/>
</dbReference>
<evidence type="ECO:0000313" key="7">
    <source>
        <dbReference type="EMBL" id="GGX69713.1"/>
    </source>
</evidence>
<dbReference type="Proteomes" id="UP000659223">
    <property type="component" value="Unassembled WGS sequence"/>
</dbReference>
<dbReference type="SUPFAM" id="SSF48498">
    <property type="entry name" value="Tetracyclin repressor-like, C-terminal domain"/>
    <property type="match status" value="1"/>
</dbReference>
<dbReference type="SUPFAM" id="SSF46689">
    <property type="entry name" value="Homeodomain-like"/>
    <property type="match status" value="1"/>
</dbReference>
<dbReference type="PANTHER" id="PTHR30055">
    <property type="entry name" value="HTH-TYPE TRANSCRIPTIONAL REGULATOR RUTR"/>
    <property type="match status" value="1"/>
</dbReference>
<proteinExistence type="predicted"/>
<organism evidence="7 8">
    <name type="scientific">Streptomyces hiroshimensis</name>
    <dbReference type="NCBI Taxonomy" id="66424"/>
    <lineage>
        <taxon>Bacteria</taxon>
        <taxon>Bacillati</taxon>
        <taxon>Actinomycetota</taxon>
        <taxon>Actinomycetes</taxon>
        <taxon>Kitasatosporales</taxon>
        <taxon>Streptomycetaceae</taxon>
        <taxon>Streptomyces</taxon>
    </lineage>
</organism>
<dbReference type="EMBL" id="BMUT01000002">
    <property type="protein sequence ID" value="GGX69713.1"/>
    <property type="molecule type" value="Genomic_DNA"/>
</dbReference>
<dbReference type="Pfam" id="PF00440">
    <property type="entry name" value="TetR_N"/>
    <property type="match status" value="1"/>
</dbReference>
<evidence type="ECO:0000313" key="8">
    <source>
        <dbReference type="Proteomes" id="UP000659223"/>
    </source>
</evidence>
<evidence type="ECO:0000256" key="4">
    <source>
        <dbReference type="ARBA" id="ARBA00023163"/>
    </source>
</evidence>
<dbReference type="Pfam" id="PF13977">
    <property type="entry name" value="TetR_C_6"/>
    <property type="match status" value="1"/>
</dbReference>
<protein>
    <submittedName>
        <fullName evidence="7">HTH-type transcriptional regulator PksA</fullName>
    </submittedName>
</protein>
<dbReference type="InterPro" id="IPR001647">
    <property type="entry name" value="HTH_TetR"/>
</dbReference>
<evidence type="ECO:0000256" key="3">
    <source>
        <dbReference type="ARBA" id="ARBA00023125"/>
    </source>
</evidence>
<evidence type="ECO:0000259" key="6">
    <source>
        <dbReference type="PROSITE" id="PS50977"/>
    </source>
</evidence>
<sequence>MVGVPKRVDHEERRRAIAEALWRIACARGLDGASLRDVAAEAGISLGQLQHYFSSKDEMLVFALKYLGELAEKRIRTRLMGLAVPPSPRDVLRETVLEMLPLDEESRTGNLVQIAYFVRALHDERLRGHAREGVPALRAFFADQVRSGIARGEVDSSRAADAEAMLLIALTDGLTTYLLLEVCTPDEAKGLLEGHLERLFTP</sequence>
<comment type="caution">
    <text evidence="7">The sequence shown here is derived from an EMBL/GenBank/DDBJ whole genome shotgun (WGS) entry which is preliminary data.</text>
</comment>
<evidence type="ECO:0000256" key="2">
    <source>
        <dbReference type="ARBA" id="ARBA00023015"/>
    </source>
</evidence>
<feature type="DNA-binding region" description="H-T-H motif" evidence="5">
    <location>
        <begin position="34"/>
        <end position="53"/>
    </location>
</feature>